<reference evidence="1 2" key="1">
    <citation type="submission" date="2015-11" db="EMBL/GenBank/DDBJ databases">
        <title>Draft genome sequences of new species of the genus Lactobacillus isolated from orchardgrass silage.</title>
        <authorList>
            <person name="Tohno M."/>
            <person name="Tanizawa Y."/>
            <person name="Arita M."/>
        </authorList>
    </citation>
    <scope>NUCLEOTIDE SEQUENCE [LARGE SCALE GENOMIC DNA]</scope>
    <source>
        <strain evidence="1 2">IWT5</strain>
    </source>
</reference>
<evidence type="ECO:0000313" key="1">
    <source>
        <dbReference type="EMBL" id="GAX07399.1"/>
    </source>
</evidence>
<organism evidence="1 2">
    <name type="scientific">Secundilactobacillus silagincola</name>
    <dbReference type="NCBI Taxonomy" id="1714681"/>
    <lineage>
        <taxon>Bacteria</taxon>
        <taxon>Bacillati</taxon>
        <taxon>Bacillota</taxon>
        <taxon>Bacilli</taxon>
        <taxon>Lactobacillales</taxon>
        <taxon>Lactobacillaceae</taxon>
        <taxon>Secundilactobacillus</taxon>
    </lineage>
</organism>
<protein>
    <submittedName>
        <fullName evidence="1">Uncharacterized protein</fullName>
    </submittedName>
</protein>
<sequence>MVECDTNFSRGKLQRDYQTGVTQMLVHHSANNGLPKVTFLLRNFFTK</sequence>
<dbReference type="AlphaFoldDB" id="A0A1Z5J0H3"/>
<keyword evidence="2" id="KW-1185">Reference proteome</keyword>
<proteinExistence type="predicted"/>
<dbReference type="RefSeq" id="WP_180245616.1">
    <property type="nucleotide sequence ID" value="NZ_BCMJ01000001.1"/>
</dbReference>
<comment type="caution">
    <text evidence="1">The sequence shown here is derived from an EMBL/GenBank/DDBJ whole genome shotgun (WGS) entry which is preliminary data.</text>
</comment>
<dbReference type="EMBL" id="BCMJ01000001">
    <property type="protein sequence ID" value="GAX07399.1"/>
    <property type="molecule type" value="Genomic_DNA"/>
</dbReference>
<name>A0A1Z5J0H3_9LACO</name>
<dbReference type="Proteomes" id="UP000223370">
    <property type="component" value="Unassembled WGS sequence"/>
</dbReference>
<gene>
    <name evidence="1" type="ORF">IWT5_00132</name>
</gene>
<evidence type="ECO:0000313" key="2">
    <source>
        <dbReference type="Proteomes" id="UP000223370"/>
    </source>
</evidence>
<accession>A0A1Z5J0H3</accession>